<reference evidence="1" key="1">
    <citation type="submission" date="2022-08" db="EMBL/GenBank/DDBJ databases">
        <title>Genome Sequence of Fusarium decemcellulare.</title>
        <authorList>
            <person name="Buettner E."/>
        </authorList>
    </citation>
    <scope>NUCLEOTIDE SEQUENCE</scope>
    <source>
        <strain evidence="1">Babe19</strain>
    </source>
</reference>
<gene>
    <name evidence="1" type="ORF">NM208_g1128</name>
</gene>
<accession>A0ACC1SXG1</accession>
<dbReference type="Proteomes" id="UP001148629">
    <property type="component" value="Unassembled WGS sequence"/>
</dbReference>
<sequence length="441" mass="48721">MKFYPLFWLFATLLRSSLAQANLMASLPKCALHCFEKTVSNSSCSPTDLPCLCTDQTFLSAAQACQAQTCTIKEILTSTNATLVACGVPPGDRTATIIGIPVSFGSLAVLLVIIRVIGRVWVTKVNLDWDDYFIVLAMIFATVLNFVCVPMAYHGMGKDFWAIPFPDINMTLQLLYIAEIFYMIAEMLVQMSLLAFYLRVFPDASLFIRRASWMLMGIVACFGIANTCAIIFQCTPIPFFWSGWAGESTGKCIDINLFSWIRAAVEIAIDVAILSLPLPSVLKLQMSWKKKFQVLLMFALGFVLQTTPNPTCNYTLIIIGTIDYVAHIWLVDNSPAVYWSVLECDMFIICACLPALRSVLSKIAPSLFGTTAKGSYPSGGYYRYGGSNEDSKGHSSSHQMSSLDTSGKIAKSVDVDVAQEQRTASDDDLVYPPRSYYLEDP</sequence>
<keyword evidence="2" id="KW-1185">Reference proteome</keyword>
<name>A0ACC1SXG1_9HYPO</name>
<proteinExistence type="predicted"/>
<protein>
    <submittedName>
        <fullName evidence="1">Uncharacterized protein</fullName>
    </submittedName>
</protein>
<organism evidence="1 2">
    <name type="scientific">Fusarium decemcellulare</name>
    <dbReference type="NCBI Taxonomy" id="57161"/>
    <lineage>
        <taxon>Eukaryota</taxon>
        <taxon>Fungi</taxon>
        <taxon>Dikarya</taxon>
        <taxon>Ascomycota</taxon>
        <taxon>Pezizomycotina</taxon>
        <taxon>Sordariomycetes</taxon>
        <taxon>Hypocreomycetidae</taxon>
        <taxon>Hypocreales</taxon>
        <taxon>Nectriaceae</taxon>
        <taxon>Fusarium</taxon>
        <taxon>Fusarium decemcellulare species complex</taxon>
    </lineage>
</organism>
<comment type="caution">
    <text evidence="1">The sequence shown here is derived from an EMBL/GenBank/DDBJ whole genome shotgun (WGS) entry which is preliminary data.</text>
</comment>
<evidence type="ECO:0000313" key="1">
    <source>
        <dbReference type="EMBL" id="KAJ3548199.1"/>
    </source>
</evidence>
<dbReference type="EMBL" id="JANRMS010000055">
    <property type="protein sequence ID" value="KAJ3548199.1"/>
    <property type="molecule type" value="Genomic_DNA"/>
</dbReference>
<evidence type="ECO:0000313" key="2">
    <source>
        <dbReference type="Proteomes" id="UP001148629"/>
    </source>
</evidence>